<dbReference type="SUPFAM" id="SSF52540">
    <property type="entry name" value="P-loop containing nucleoside triphosphate hydrolases"/>
    <property type="match status" value="1"/>
</dbReference>
<dbReference type="PANTHER" id="PTHR10606:SF39">
    <property type="entry name" value="6-PHOSPHOFRUCTO-2-KINASE_FRUCTOSE-2,6-BISPHOSPHATASE YLR345W-RELATED"/>
    <property type="match status" value="1"/>
</dbReference>
<dbReference type="AlphaFoldDB" id="A0A9P6VVV8"/>
<feature type="domain" description="6-phosphofructo-2-kinase" evidence="3">
    <location>
        <begin position="68"/>
        <end position="284"/>
    </location>
</feature>
<dbReference type="InterPro" id="IPR013079">
    <property type="entry name" value="6Phosfructo_kin"/>
</dbReference>
<keyword evidence="1" id="KW-0547">Nucleotide-binding</keyword>
<protein>
    <recommendedName>
        <fullName evidence="3">6-phosphofructo-2-kinase domain-containing protein</fullName>
    </recommendedName>
</protein>
<sequence>MTSASSIVNHEEDIKPMENGANYMARTSKRWVERGTKLSPKHSNSGDAVHEPVFDVEDFISPGQLYSTESGSLFHAGRILIALVGLPATSKTLLSVAITRYTRWLGVRTESFHLSKYIKKSSNIPCFLSDEFSTAEGAEFKDEIIGQVTRDMMSFFENGKGQIAIYDALNIRKKDRANIKNFFEKKNIKVLFVESIVTNPELITKNIEIAIDSEDYKNWGKHEAIKDYTKRITKNESQYERMSPMESVSYIKYLNFGERIIMNNTNYGYLVNKIVFFLMNLSNKQGSVYLSRCGRSNSDKYIDDELLNEEGIKFSKKLTNIVTDRIKQKRLERKCNTLEFNENSKDSNTKLDTLNCDNVDNTEPLNLDSLVVWTAERKRTYDTAKFFKYEGFDVQKRSQLKQLHPGVVADMGEQEIKEKYPKEFEEFQRDPYHYRFSRAESYHDLAVRMEPLLLELEHMHNDILIIAHESTLRVLYGYSMACTSLEVPTLDFTRHQLVEISFKPFNNVVTRIPIDI</sequence>
<dbReference type="InterPro" id="IPR027417">
    <property type="entry name" value="P-loop_NTPase"/>
</dbReference>
<accession>A0A9P6VVV8</accession>
<dbReference type="GO" id="GO:0005524">
    <property type="term" value="F:ATP binding"/>
    <property type="evidence" value="ECO:0007669"/>
    <property type="project" value="UniProtKB-KW"/>
</dbReference>
<dbReference type="InterPro" id="IPR013078">
    <property type="entry name" value="His_Pase_superF_clade-1"/>
</dbReference>
<dbReference type="InterPro" id="IPR029033">
    <property type="entry name" value="His_PPase_superfam"/>
</dbReference>
<dbReference type="Gene3D" id="3.40.50.300">
    <property type="entry name" value="P-loop containing nucleotide triphosphate hydrolases"/>
    <property type="match status" value="1"/>
</dbReference>
<keyword evidence="5" id="KW-1185">Reference proteome</keyword>
<evidence type="ECO:0000313" key="5">
    <source>
        <dbReference type="Proteomes" id="UP000750334"/>
    </source>
</evidence>
<dbReference type="GO" id="GO:0004331">
    <property type="term" value="F:fructose-2,6-bisphosphate 2-phosphatase activity"/>
    <property type="evidence" value="ECO:0007669"/>
    <property type="project" value="TreeGrafter"/>
</dbReference>
<evidence type="ECO:0000259" key="3">
    <source>
        <dbReference type="Pfam" id="PF01591"/>
    </source>
</evidence>
<reference evidence="4 5" key="1">
    <citation type="submission" date="2020-11" db="EMBL/GenBank/DDBJ databases">
        <title>Kefir isolates.</title>
        <authorList>
            <person name="Marcisauskas S."/>
            <person name="Kim Y."/>
            <person name="Blasche S."/>
        </authorList>
    </citation>
    <scope>NUCLEOTIDE SEQUENCE [LARGE SCALE GENOMIC DNA]</scope>
    <source>
        <strain evidence="4 5">OG2</strain>
    </source>
</reference>
<keyword evidence="2" id="KW-0067">ATP-binding</keyword>
<name>A0A9P6VVV8_MAUEX</name>
<dbReference type="Proteomes" id="UP000750334">
    <property type="component" value="Unassembled WGS sequence"/>
</dbReference>
<dbReference type="SUPFAM" id="SSF53254">
    <property type="entry name" value="Phosphoglycerate mutase-like"/>
    <property type="match status" value="1"/>
</dbReference>
<dbReference type="GO" id="GO:0006000">
    <property type="term" value="P:fructose metabolic process"/>
    <property type="evidence" value="ECO:0007669"/>
    <property type="project" value="InterPro"/>
</dbReference>
<dbReference type="InterPro" id="IPR003094">
    <property type="entry name" value="6Pfruct_kin"/>
</dbReference>
<dbReference type="GO" id="GO:0005829">
    <property type="term" value="C:cytosol"/>
    <property type="evidence" value="ECO:0007669"/>
    <property type="project" value="TreeGrafter"/>
</dbReference>
<gene>
    <name evidence="4" type="ORF">C6P45_003136</name>
</gene>
<dbReference type="PANTHER" id="PTHR10606">
    <property type="entry name" value="6-PHOSPHOFRUCTO-2-KINASE/FRUCTOSE-2,6-BISPHOSPHATASE"/>
    <property type="match status" value="1"/>
</dbReference>
<dbReference type="Gene3D" id="3.40.50.1240">
    <property type="entry name" value="Phosphoglycerate mutase-like"/>
    <property type="match status" value="1"/>
</dbReference>
<evidence type="ECO:0000256" key="2">
    <source>
        <dbReference type="ARBA" id="ARBA00022840"/>
    </source>
</evidence>
<dbReference type="EMBL" id="PUHR01000302">
    <property type="protein sequence ID" value="KAG0655238.1"/>
    <property type="molecule type" value="Genomic_DNA"/>
</dbReference>
<proteinExistence type="predicted"/>
<organism evidence="4 5">
    <name type="scientific">Maudiozyma exigua</name>
    <name type="common">Yeast</name>
    <name type="synonym">Kazachstania exigua</name>
    <dbReference type="NCBI Taxonomy" id="34358"/>
    <lineage>
        <taxon>Eukaryota</taxon>
        <taxon>Fungi</taxon>
        <taxon>Dikarya</taxon>
        <taxon>Ascomycota</taxon>
        <taxon>Saccharomycotina</taxon>
        <taxon>Saccharomycetes</taxon>
        <taxon>Saccharomycetales</taxon>
        <taxon>Saccharomycetaceae</taxon>
        <taxon>Maudiozyma</taxon>
    </lineage>
</organism>
<evidence type="ECO:0000313" key="4">
    <source>
        <dbReference type="EMBL" id="KAG0655238.1"/>
    </source>
</evidence>
<comment type="caution">
    <text evidence="4">The sequence shown here is derived from an EMBL/GenBank/DDBJ whole genome shotgun (WGS) entry which is preliminary data.</text>
</comment>
<dbReference type="Pfam" id="PF00300">
    <property type="entry name" value="His_Phos_1"/>
    <property type="match status" value="1"/>
</dbReference>
<dbReference type="PRINTS" id="PR00991">
    <property type="entry name" value="6PFRUCTKNASE"/>
</dbReference>
<dbReference type="GO" id="GO:0003873">
    <property type="term" value="F:6-phosphofructo-2-kinase activity"/>
    <property type="evidence" value="ECO:0007669"/>
    <property type="project" value="InterPro"/>
</dbReference>
<evidence type="ECO:0000256" key="1">
    <source>
        <dbReference type="ARBA" id="ARBA00022741"/>
    </source>
</evidence>
<dbReference type="GO" id="GO:0006003">
    <property type="term" value="P:fructose 2,6-bisphosphate metabolic process"/>
    <property type="evidence" value="ECO:0007669"/>
    <property type="project" value="InterPro"/>
</dbReference>
<dbReference type="PIRSF" id="PIRSF000709">
    <property type="entry name" value="6PFK_2-Ptase"/>
    <property type="match status" value="1"/>
</dbReference>
<dbReference type="Pfam" id="PF01591">
    <property type="entry name" value="6PF2K"/>
    <property type="match status" value="1"/>
</dbReference>
<dbReference type="OrthoDB" id="267323at2759"/>